<feature type="domain" description="Rapamycin-insensitive companion of mTOR" evidence="4">
    <location>
        <begin position="1054"/>
        <end position="1126"/>
    </location>
</feature>
<dbReference type="InterPro" id="IPR028268">
    <property type="entry name" value="Pianissimo_fam"/>
</dbReference>
<dbReference type="GO" id="GO:0038203">
    <property type="term" value="P:TORC2 signaling"/>
    <property type="evidence" value="ECO:0007669"/>
    <property type="project" value="TreeGrafter"/>
</dbReference>
<dbReference type="InterPro" id="IPR029452">
    <property type="entry name" value="RICTOR_V"/>
</dbReference>
<evidence type="ECO:0000313" key="6">
    <source>
        <dbReference type="Proteomes" id="UP000807025"/>
    </source>
</evidence>
<dbReference type="Pfam" id="PF14664">
    <property type="entry name" value="RICTOR_N"/>
    <property type="match status" value="1"/>
</dbReference>
<dbReference type="Pfam" id="PF14663">
    <property type="entry name" value="RasGEF_N_2"/>
    <property type="match status" value="1"/>
</dbReference>
<feature type="domain" description="Rapamycin-insensitive companion of mTOR N-terminal" evidence="3">
    <location>
        <begin position="187"/>
        <end position="558"/>
    </location>
</feature>
<dbReference type="Proteomes" id="UP000807025">
    <property type="component" value="Unassembled WGS sequence"/>
</dbReference>
<accession>A0A9P5ZZM6</accession>
<dbReference type="InterPro" id="IPR029451">
    <property type="entry name" value="RICTOR_M"/>
</dbReference>
<dbReference type="EMBL" id="MU154551">
    <property type="protein sequence ID" value="KAF9496571.1"/>
    <property type="molecule type" value="Genomic_DNA"/>
</dbReference>
<name>A0A9P5ZZM6_PLEER</name>
<dbReference type="GO" id="GO:0031932">
    <property type="term" value="C:TORC2 complex"/>
    <property type="evidence" value="ECO:0007669"/>
    <property type="project" value="InterPro"/>
</dbReference>
<dbReference type="SMART" id="SM01303">
    <property type="entry name" value="RasGEF_N_2"/>
    <property type="match status" value="1"/>
</dbReference>
<sequence length="1322" mass="148386">MASLLKLPGSSPGIHSFVSQTSTLVNSSPDVVVARRSFSFDELEGLDETEQLDILRNQLSTEKSIIEGAEDFLNRDLPDSLRQPVQSELLAAKKKIEALSKRIAVLENLAASDSNLNNSLAPNTIGTGTGSSLSVNQALQNLAPYGGAKERVDVSRVALKNAKSCLSQLLKLDIPSLPSSDSNAERIDKMQQIVSILQRHFRVRYELDISEVVKVVVPALADNYTKQCRAHAYRLMRYMLVDVESVQRIGQSLDWYIVRSLSRDNKYTVEKEQVIKLIRSIVEVGSIRRDSAGRRGSVPLSEAVMRAVVAVAEYSEDPFRSICVQTLAEILLIDIDLVSKTGGIRFLLHALGDGPLELAPILASVFLHIADSPRTRAYLRLGSDLELALSAVTDAYGKPPDHITRMRGCIKIIQLMLRTWSGLMYFCMNDLMAIRSLVNTLRIPSLEARDVVLDMFFDLLNIKIPEWHKVFVDGRRLTRVDIFQTPSEPNTQPDVHERSSRLKLTDQYIALLILIFNNAGLLDALTSILEESVTGSNLSRKATLLMAEMLQLSNRVLPLSIAAKFQTISHIFDLASNYGQGENRIIGTLALSSIDSFNRNRSRLDPILIKNARPRANSVDDAARRQRQIEQVKIKLGMQMDEKTFLAALNESQISSTKEHARWQFDVLIELVEGPLRNPSRLEEAIKASRIIRRLMSFFHPRSHRFSDIPRTKSNVKWVRLGCALLTTLVASPDGVRYLSTEDVFLQQIVWGFSQLDPFNGPPDSDPIFSKARVNDTLTYGYFEMLGTLSKHKEGIELLEKFKVFTAFYHLSELRSREDLIKGIIENLDYNIDGHPRIILSKALTSSYKHIRLYTTRHLGDLIRVSSSVNAWTLRLLVTQLYDPAPEVCELAAHFLKDACESKEALQLVVEMQPMMDHLGDIGHPLLMRFTSTLMGFRYLYDTGYIDREMDIWYHVSENHVSLNTPINTSTGKERNIDYVVQVEVFLAKVFKATNSGDDNEETLAFDSTVPPHFYGEMAKTELGCQVLQDKGHFADFAHFIRQHSHESEDSELILKLKSILWAVGNIGATEGGLPFLEEKEVIPTILEIAEESPIPSVRGTCFFVLGLISSTSQGAEILDDYQWEATLSPLGLPTGLCIPVDWEKFISLPPWQERASEPCVNRLNPPTAETEVEVMTAIQNLANTVIANAASRSLTKMKSRAEYKQLFASPTMLYRALYTISTQRFRLPVRRYILDLFNVEFNSETGAAMEECAEALQTKSPSQPTTKEANRISIFGRLGRHDSESDDEEDDLDIRGKVGTMVEGQPVINLRPISKIVGFSP</sequence>
<dbReference type="OrthoDB" id="271111at2759"/>
<dbReference type="Pfam" id="PF14666">
    <property type="entry name" value="RICTOR_M"/>
    <property type="match status" value="1"/>
</dbReference>
<feature type="domain" description="Rapamycin-insensitive companion of mTOR middle" evidence="2">
    <location>
        <begin position="640"/>
        <end position="865"/>
    </location>
</feature>
<proteinExistence type="inferred from homology"/>
<dbReference type="PANTHER" id="PTHR13298">
    <property type="entry name" value="CYTOSOLIC REGULATOR PIANISSIMO"/>
    <property type="match status" value="1"/>
</dbReference>
<evidence type="ECO:0000313" key="5">
    <source>
        <dbReference type="EMBL" id="KAF9496571.1"/>
    </source>
</evidence>
<dbReference type="InterPro" id="IPR028267">
    <property type="entry name" value="Pianissimo_N"/>
</dbReference>
<evidence type="ECO:0000259" key="4">
    <source>
        <dbReference type="SMART" id="SM01310"/>
    </source>
</evidence>
<dbReference type="SUPFAM" id="SSF48371">
    <property type="entry name" value="ARM repeat"/>
    <property type="match status" value="2"/>
</dbReference>
<evidence type="ECO:0000259" key="2">
    <source>
        <dbReference type="SMART" id="SM01307"/>
    </source>
</evidence>
<dbReference type="PANTHER" id="PTHR13298:SF11">
    <property type="entry name" value="RAPAMYCIN-INSENSITIVE COMPANION OF MTOR"/>
    <property type="match status" value="1"/>
</dbReference>
<dbReference type="InterPro" id="IPR029453">
    <property type="entry name" value="Rictor_IV"/>
</dbReference>
<evidence type="ECO:0000259" key="3">
    <source>
        <dbReference type="SMART" id="SM01308"/>
    </source>
</evidence>
<dbReference type="Pfam" id="PF14668">
    <property type="entry name" value="RICTOR_V"/>
    <property type="match status" value="1"/>
</dbReference>
<reference evidence="5" key="1">
    <citation type="submission" date="2020-11" db="EMBL/GenBank/DDBJ databases">
        <authorList>
            <consortium name="DOE Joint Genome Institute"/>
            <person name="Ahrendt S."/>
            <person name="Riley R."/>
            <person name="Andreopoulos W."/>
            <person name="Labutti K."/>
            <person name="Pangilinan J."/>
            <person name="Ruiz-Duenas F.J."/>
            <person name="Barrasa J.M."/>
            <person name="Sanchez-Garcia M."/>
            <person name="Camarero S."/>
            <person name="Miyauchi S."/>
            <person name="Serrano A."/>
            <person name="Linde D."/>
            <person name="Babiker R."/>
            <person name="Drula E."/>
            <person name="Ayuso-Fernandez I."/>
            <person name="Pacheco R."/>
            <person name="Padilla G."/>
            <person name="Ferreira P."/>
            <person name="Barriuso J."/>
            <person name="Kellner H."/>
            <person name="Castanera R."/>
            <person name="Alfaro M."/>
            <person name="Ramirez L."/>
            <person name="Pisabarro A.G."/>
            <person name="Kuo A."/>
            <person name="Tritt A."/>
            <person name="Lipzen A."/>
            <person name="He G."/>
            <person name="Yan M."/>
            <person name="Ng V."/>
            <person name="Cullen D."/>
            <person name="Martin F."/>
            <person name="Rosso M.-N."/>
            <person name="Henrissat B."/>
            <person name="Hibbett D."/>
            <person name="Martinez A.T."/>
            <person name="Grigoriev I.V."/>
        </authorList>
    </citation>
    <scope>NUCLEOTIDE SEQUENCE</scope>
    <source>
        <strain evidence="5">ATCC 90797</strain>
    </source>
</reference>
<dbReference type="SMART" id="SM01307">
    <property type="entry name" value="RICTOR_M"/>
    <property type="match status" value="1"/>
</dbReference>
<gene>
    <name evidence="5" type="ORF">BDN71DRAFT_1495239</name>
</gene>
<evidence type="ECO:0000256" key="1">
    <source>
        <dbReference type="ARBA" id="ARBA00008878"/>
    </source>
</evidence>
<dbReference type="SMART" id="SM01310">
    <property type="entry name" value="RICTOR_V"/>
    <property type="match status" value="1"/>
</dbReference>
<comment type="caution">
    <text evidence="5">The sequence shown here is derived from an EMBL/GenBank/DDBJ whole genome shotgun (WGS) entry which is preliminary data.</text>
</comment>
<protein>
    <submittedName>
        <fullName evidence="5">Uncharacterized protein</fullName>
    </submittedName>
</protein>
<comment type="similarity">
    <text evidence="1">Belongs to the RICTOR family.</text>
</comment>
<dbReference type="SMART" id="SM01308">
    <property type="entry name" value="RICTOR_N"/>
    <property type="match status" value="1"/>
</dbReference>
<dbReference type="InterPro" id="IPR016024">
    <property type="entry name" value="ARM-type_fold"/>
</dbReference>
<organism evidence="5 6">
    <name type="scientific">Pleurotus eryngii</name>
    <name type="common">Boletus of the steppes</name>
    <dbReference type="NCBI Taxonomy" id="5323"/>
    <lineage>
        <taxon>Eukaryota</taxon>
        <taxon>Fungi</taxon>
        <taxon>Dikarya</taxon>
        <taxon>Basidiomycota</taxon>
        <taxon>Agaricomycotina</taxon>
        <taxon>Agaricomycetes</taxon>
        <taxon>Agaricomycetidae</taxon>
        <taxon>Agaricales</taxon>
        <taxon>Pleurotineae</taxon>
        <taxon>Pleurotaceae</taxon>
        <taxon>Pleurotus</taxon>
    </lineage>
</organism>
<keyword evidence="6" id="KW-1185">Reference proteome</keyword>